<dbReference type="PANTHER" id="PTHR31111">
    <property type="entry name" value="BNAA05G37150D PROTEIN-RELATED"/>
    <property type="match status" value="1"/>
</dbReference>
<dbReference type="Proteomes" id="UP001140206">
    <property type="component" value="Chromosome 5"/>
</dbReference>
<feature type="domain" description="F-box" evidence="2">
    <location>
        <begin position="63"/>
        <end position="108"/>
    </location>
</feature>
<evidence type="ECO:0000313" key="3">
    <source>
        <dbReference type="EMBL" id="KAJ4747547.1"/>
    </source>
</evidence>
<protein>
    <submittedName>
        <fullName evidence="3">F-box and associated interaction domains-containing protein</fullName>
    </submittedName>
</protein>
<dbReference type="AlphaFoldDB" id="A0AAV8BWK9"/>
<dbReference type="InterPro" id="IPR017451">
    <property type="entry name" value="F-box-assoc_interact_dom"/>
</dbReference>
<dbReference type="SUPFAM" id="SSF81383">
    <property type="entry name" value="F-box domain"/>
    <property type="match status" value="1"/>
</dbReference>
<organism evidence="3 4">
    <name type="scientific">Rhynchospora pubera</name>
    <dbReference type="NCBI Taxonomy" id="906938"/>
    <lineage>
        <taxon>Eukaryota</taxon>
        <taxon>Viridiplantae</taxon>
        <taxon>Streptophyta</taxon>
        <taxon>Embryophyta</taxon>
        <taxon>Tracheophyta</taxon>
        <taxon>Spermatophyta</taxon>
        <taxon>Magnoliopsida</taxon>
        <taxon>Liliopsida</taxon>
        <taxon>Poales</taxon>
        <taxon>Cyperaceae</taxon>
        <taxon>Cyperoideae</taxon>
        <taxon>Rhynchosporeae</taxon>
        <taxon>Rhynchospora</taxon>
    </lineage>
</organism>
<gene>
    <name evidence="3" type="ORF">LUZ62_081952</name>
</gene>
<reference evidence="3" key="1">
    <citation type="submission" date="2022-08" db="EMBL/GenBank/DDBJ databases">
        <authorList>
            <person name="Marques A."/>
        </authorList>
    </citation>
    <scope>NUCLEOTIDE SEQUENCE</scope>
    <source>
        <strain evidence="3">RhyPub2mFocal</strain>
        <tissue evidence="3">Leaves</tissue>
    </source>
</reference>
<dbReference type="InterPro" id="IPR001810">
    <property type="entry name" value="F-box_dom"/>
</dbReference>
<accession>A0AAV8BWK9</accession>
<feature type="region of interest" description="Disordered" evidence="1">
    <location>
        <begin position="1"/>
        <end position="22"/>
    </location>
</feature>
<dbReference type="InterPro" id="IPR036047">
    <property type="entry name" value="F-box-like_dom_sf"/>
</dbReference>
<keyword evidence="4" id="KW-1185">Reference proteome</keyword>
<name>A0AAV8BWK9_9POAL</name>
<sequence>MGDFPTSVLPESDCDSNSKEENDDNSRVVIVHTLNLLLFFLRAKHVFNRATDISPKDLDPPLINYGSPLPTDVTTNILSRINGRALLKLLPVCKEWWSLTKDAAFIDLHLSLAVKFTPPGIILFSYEENKGQNKCKFQVFNHLLKPQFSLERESDPALVTPACNGLICIYDFKSNITICNPTTQKFMDLPRATLNSARLTNVYPKCSLGFDPIRKKYRVVRFFYRKVDHVNQNYNLGCEIFTLGAVWWKSIGSIGCYPTGPGVYAKGSIYWMIGDGAKDTLTDKIIALNLTNAKFRDVSLSATRSQLRDDKESISLAQLEENLCVVYTRFFYSSTVDIWMLKDYLGKKWMHKCHITLPAWMGDLRSKIEPISMYGGKVLLRSGWSLYEYDLRIGIITQKYTLPCNGHPLKAFSFVQSLVSLGNSS</sequence>
<evidence type="ECO:0000313" key="4">
    <source>
        <dbReference type="Proteomes" id="UP001140206"/>
    </source>
</evidence>
<evidence type="ECO:0000256" key="1">
    <source>
        <dbReference type="SAM" id="MobiDB-lite"/>
    </source>
</evidence>
<dbReference type="InterPro" id="IPR013187">
    <property type="entry name" value="F-box-assoc_dom_typ3"/>
</dbReference>
<dbReference type="Pfam" id="PF08268">
    <property type="entry name" value="FBA_3"/>
    <property type="match status" value="1"/>
</dbReference>
<evidence type="ECO:0000259" key="2">
    <source>
        <dbReference type="PROSITE" id="PS50181"/>
    </source>
</evidence>
<dbReference type="PROSITE" id="PS50181">
    <property type="entry name" value="FBOX"/>
    <property type="match status" value="1"/>
</dbReference>
<dbReference type="PANTHER" id="PTHR31111:SF136">
    <property type="entry name" value="F-BOX ASSOCIATED DOMAIN-CONTAINING PROTEIN"/>
    <property type="match status" value="1"/>
</dbReference>
<proteinExistence type="predicted"/>
<dbReference type="NCBIfam" id="TIGR01640">
    <property type="entry name" value="F_box_assoc_1"/>
    <property type="match status" value="1"/>
</dbReference>
<comment type="caution">
    <text evidence="3">The sequence shown here is derived from an EMBL/GenBank/DDBJ whole genome shotgun (WGS) entry which is preliminary data.</text>
</comment>
<dbReference type="EMBL" id="JAMFTS010000005">
    <property type="protein sequence ID" value="KAJ4747547.1"/>
    <property type="molecule type" value="Genomic_DNA"/>
</dbReference>